<dbReference type="AlphaFoldDB" id="A0A381Z1F1"/>
<sequence length="53" mass="5922">MKEATPVLLLSLLLWASNKSNSPENNNAIGRLDMKGWNETELITKHADLIRSS</sequence>
<proteinExistence type="predicted"/>
<reference evidence="1" key="1">
    <citation type="submission" date="2018-05" db="EMBL/GenBank/DDBJ databases">
        <authorList>
            <person name="Lanie J.A."/>
            <person name="Ng W.-L."/>
            <person name="Kazmierczak K.M."/>
            <person name="Andrzejewski T.M."/>
            <person name="Davidsen T.M."/>
            <person name="Wayne K.J."/>
            <person name="Tettelin H."/>
            <person name="Glass J.I."/>
            <person name="Rusch D."/>
            <person name="Podicherti R."/>
            <person name="Tsui H.-C.T."/>
            <person name="Winkler M.E."/>
        </authorList>
    </citation>
    <scope>NUCLEOTIDE SEQUENCE</scope>
</reference>
<protein>
    <submittedName>
        <fullName evidence="1">Uncharacterized protein</fullName>
    </submittedName>
</protein>
<organism evidence="1">
    <name type="scientific">marine metagenome</name>
    <dbReference type="NCBI Taxonomy" id="408172"/>
    <lineage>
        <taxon>unclassified sequences</taxon>
        <taxon>metagenomes</taxon>
        <taxon>ecological metagenomes</taxon>
    </lineage>
</organism>
<gene>
    <name evidence="1" type="ORF">METZ01_LOCUS135962</name>
</gene>
<dbReference type="EMBL" id="UINC01019605">
    <property type="protein sequence ID" value="SVA83108.1"/>
    <property type="molecule type" value="Genomic_DNA"/>
</dbReference>
<evidence type="ECO:0000313" key="1">
    <source>
        <dbReference type="EMBL" id="SVA83108.1"/>
    </source>
</evidence>
<accession>A0A381Z1F1</accession>
<name>A0A381Z1F1_9ZZZZ</name>